<keyword evidence="4 7" id="KW-1133">Transmembrane helix</keyword>
<feature type="transmembrane region" description="Helical" evidence="7">
    <location>
        <begin position="33"/>
        <end position="52"/>
    </location>
</feature>
<dbReference type="GO" id="GO:0055085">
    <property type="term" value="P:transmembrane transport"/>
    <property type="evidence" value="ECO:0007669"/>
    <property type="project" value="TreeGrafter"/>
</dbReference>
<proteinExistence type="inferred from homology"/>
<evidence type="ECO:0000313" key="9">
    <source>
        <dbReference type="Proteomes" id="UP000250928"/>
    </source>
</evidence>
<evidence type="ECO:0000256" key="4">
    <source>
        <dbReference type="ARBA" id="ARBA00022989"/>
    </source>
</evidence>
<keyword evidence="3 7" id="KW-0812">Transmembrane</keyword>
<feature type="transmembrane region" description="Helical" evidence="7">
    <location>
        <begin position="198"/>
        <end position="218"/>
    </location>
</feature>
<comment type="similarity">
    <text evidence="2">Belongs to the autoinducer-2 exporter (AI-2E) (TC 2.A.86) family.</text>
</comment>
<comment type="subcellular location">
    <subcellularLocation>
        <location evidence="1">Membrane</location>
        <topology evidence="1">Multi-pass membrane protein</topology>
    </subcellularLocation>
</comment>
<dbReference type="PANTHER" id="PTHR21716">
    <property type="entry name" value="TRANSMEMBRANE PROTEIN"/>
    <property type="match status" value="1"/>
</dbReference>
<evidence type="ECO:0000256" key="7">
    <source>
        <dbReference type="SAM" id="Phobius"/>
    </source>
</evidence>
<evidence type="ECO:0000256" key="1">
    <source>
        <dbReference type="ARBA" id="ARBA00004141"/>
    </source>
</evidence>
<evidence type="ECO:0000256" key="5">
    <source>
        <dbReference type="ARBA" id="ARBA00023136"/>
    </source>
</evidence>
<evidence type="ECO:0008006" key="10">
    <source>
        <dbReference type="Google" id="ProtNLM"/>
    </source>
</evidence>
<dbReference type="EMBL" id="PQCO01000140">
    <property type="protein sequence ID" value="PUE04018.1"/>
    <property type="molecule type" value="Genomic_DNA"/>
</dbReference>
<dbReference type="PANTHER" id="PTHR21716:SF64">
    <property type="entry name" value="AI-2 TRANSPORT PROTEIN TQSA"/>
    <property type="match status" value="1"/>
</dbReference>
<dbReference type="InterPro" id="IPR002549">
    <property type="entry name" value="AI-2E-like"/>
</dbReference>
<reference evidence="8 9" key="1">
    <citation type="submission" date="2018-01" db="EMBL/GenBank/DDBJ databases">
        <title>Novel co-symbiosis in the lucinid bivalve Phacoides pectinatus.</title>
        <authorList>
            <person name="Lim S.J."/>
            <person name="Davis B.G."/>
            <person name="Gill D.E."/>
            <person name="Engel A.S."/>
            <person name="Anderson L.C."/>
            <person name="Campbell B.J."/>
        </authorList>
    </citation>
    <scope>NUCLEOTIDE SEQUENCE [LARGE SCALE GENOMIC DNA]</scope>
    <source>
        <strain evidence="8">N3_P5</strain>
    </source>
</reference>
<dbReference type="Proteomes" id="UP000250928">
    <property type="component" value="Unassembled WGS sequence"/>
</dbReference>
<feature type="transmembrane region" description="Helical" evidence="7">
    <location>
        <begin position="260"/>
        <end position="279"/>
    </location>
</feature>
<feature type="transmembrane region" description="Helical" evidence="7">
    <location>
        <begin position="12"/>
        <end position="27"/>
    </location>
</feature>
<feature type="transmembrane region" description="Helical" evidence="7">
    <location>
        <begin position="224"/>
        <end position="253"/>
    </location>
</feature>
<evidence type="ECO:0000256" key="3">
    <source>
        <dbReference type="ARBA" id="ARBA00022692"/>
    </source>
</evidence>
<dbReference type="Pfam" id="PF01594">
    <property type="entry name" value="AI-2E_transport"/>
    <property type="match status" value="1"/>
</dbReference>
<name>A0A657Q3G7_9GAMM</name>
<protein>
    <recommendedName>
        <fullName evidence="10">AI-2E family transporter</fullName>
    </recommendedName>
</protein>
<comment type="caution">
    <text evidence="8">The sequence shown here is derived from an EMBL/GenBank/DDBJ whole genome shotgun (WGS) entry which is preliminary data.</text>
</comment>
<sequence>MDGHSDARPHTSLLLSLAAFVIVVAGMREAQALLVPFLLAGFIAIVAAPAMFHLCRRGLPAPLALVLVILGIFSAGMLLGVLVGGSLDDFSARLPEYQAKLKSQTTQLLQWLQGLGLPLPEQALGNLLDPARAMAMAAQGLSSLGSLLTNTFLILLTVVFILLEASSFPGKLRLILSDFDRSIVHFDRFTDNIKRYMAIKSATSLLTGAAIALWLWAVGLDYPLLWGVLAFLLNYVPNIGSIIAAVPAVLLALIQLGSGGALWCAAGFLLVNNLVGNVIEPRFMGRGLGLSSLVVFLSLVFWGWVLGSVGMFLSVPLTMTIKIALDSHERTRWLAVLLGPDPDDAEDRGGGTPTAAPPGMLKWLPGRAPGNPPDPER</sequence>
<accession>A0A657Q3G7</accession>
<feature type="transmembrane region" description="Helical" evidence="7">
    <location>
        <begin position="291"/>
        <end position="313"/>
    </location>
</feature>
<gene>
    <name evidence="8" type="ORF">C3L24_03840</name>
</gene>
<dbReference type="GO" id="GO:0016020">
    <property type="term" value="C:membrane"/>
    <property type="evidence" value="ECO:0007669"/>
    <property type="project" value="UniProtKB-SubCell"/>
</dbReference>
<organism evidence="8 9">
    <name type="scientific">Candidatus Sedimenticola endophacoides</name>
    <dbReference type="NCBI Taxonomy" id="2548426"/>
    <lineage>
        <taxon>Bacteria</taxon>
        <taxon>Pseudomonadati</taxon>
        <taxon>Pseudomonadota</taxon>
        <taxon>Gammaproteobacteria</taxon>
        <taxon>Chromatiales</taxon>
        <taxon>Sedimenticolaceae</taxon>
        <taxon>Sedimenticola</taxon>
    </lineage>
</organism>
<evidence type="ECO:0000256" key="2">
    <source>
        <dbReference type="ARBA" id="ARBA00009773"/>
    </source>
</evidence>
<feature type="transmembrane region" description="Helical" evidence="7">
    <location>
        <begin position="64"/>
        <end position="87"/>
    </location>
</feature>
<dbReference type="AlphaFoldDB" id="A0A657Q3G7"/>
<keyword evidence="5 7" id="KW-0472">Membrane</keyword>
<evidence type="ECO:0000256" key="6">
    <source>
        <dbReference type="SAM" id="MobiDB-lite"/>
    </source>
</evidence>
<evidence type="ECO:0000313" key="8">
    <source>
        <dbReference type="EMBL" id="PUE04018.1"/>
    </source>
</evidence>
<feature type="transmembrane region" description="Helical" evidence="7">
    <location>
        <begin position="144"/>
        <end position="163"/>
    </location>
</feature>
<feature type="region of interest" description="Disordered" evidence="6">
    <location>
        <begin position="341"/>
        <end position="377"/>
    </location>
</feature>